<feature type="domain" description="NADP-dependent oxidoreductase" evidence="3">
    <location>
        <begin position="10"/>
        <end position="306"/>
    </location>
</feature>
<sequence>MSDFPVKFIFGGAVFDPVNGNFGTVEETKALLQSLREEGIQVIDTAQVYGQSETLLGEADAVSSFAIDTKHCGGHIPGQSTKEKIVSRAEDSLARLRTKHVRIFYLHSPDRHANIKEILSGVNDLHKRGMFQKFGLSNFLAHEVEEVIRVAQENNFVHPSVYQGSYSAIARRQESELLPVLRKHHISFYAYSPLASGFLAKSRDDIASRNGRWDPRSALGQINLSMFDKPAMLEGLDAWISVSEKWEISKADLAYRWITYHSALDGRFGDAVVFGASKATQLKYTMKGVRDGPLCEGVVKEIDAIWDIVKDEAILDPVNEFVLKASNQ</sequence>
<dbReference type="SUPFAM" id="SSF51430">
    <property type="entry name" value="NAD(P)-linked oxidoreductase"/>
    <property type="match status" value="1"/>
</dbReference>
<dbReference type="OrthoDB" id="48988at2759"/>
<protein>
    <recommendedName>
        <fullName evidence="3">NADP-dependent oxidoreductase domain-containing protein</fullName>
    </recommendedName>
</protein>
<comment type="similarity">
    <text evidence="2">Belongs to the aldo/keto reductase family. Aldo/keto reductase 2 subfamily.</text>
</comment>
<comment type="caution">
    <text evidence="4">The sequence shown here is derived from an EMBL/GenBank/DDBJ whole genome shotgun (WGS) entry which is preliminary data.</text>
</comment>
<dbReference type="PANTHER" id="PTHR43364">
    <property type="entry name" value="NADH-SPECIFIC METHYLGLYOXAL REDUCTASE-RELATED"/>
    <property type="match status" value="1"/>
</dbReference>
<dbReference type="InterPro" id="IPR050523">
    <property type="entry name" value="AKR_Detox_Biosynth"/>
</dbReference>
<dbReference type="GO" id="GO:0016491">
    <property type="term" value="F:oxidoreductase activity"/>
    <property type="evidence" value="ECO:0007669"/>
    <property type="project" value="UniProtKB-KW"/>
</dbReference>
<dbReference type="STRING" id="60169.A0A1V6NE84"/>
<dbReference type="Pfam" id="PF00248">
    <property type="entry name" value="Aldo_ket_red"/>
    <property type="match status" value="1"/>
</dbReference>
<evidence type="ECO:0000256" key="1">
    <source>
        <dbReference type="ARBA" id="ARBA00023002"/>
    </source>
</evidence>
<reference evidence="5" key="1">
    <citation type="journal article" date="2017" name="Nat. Microbiol.">
        <title>Global analysis of biosynthetic gene clusters reveals vast potential of secondary metabolite production in Penicillium species.</title>
        <authorList>
            <person name="Nielsen J.C."/>
            <person name="Grijseels S."/>
            <person name="Prigent S."/>
            <person name="Ji B."/>
            <person name="Dainat J."/>
            <person name="Nielsen K.F."/>
            <person name="Frisvad J.C."/>
            <person name="Workman M."/>
            <person name="Nielsen J."/>
        </authorList>
    </citation>
    <scope>NUCLEOTIDE SEQUENCE [LARGE SCALE GENOMIC DNA]</scope>
    <source>
        <strain evidence="5">IBT 4502</strain>
    </source>
</reference>
<evidence type="ECO:0000313" key="4">
    <source>
        <dbReference type="EMBL" id="OQD62877.1"/>
    </source>
</evidence>
<dbReference type="AlphaFoldDB" id="A0A1V6NE84"/>
<accession>A0A1V6NE84</accession>
<name>A0A1V6NE84_PENPO</name>
<dbReference type="InterPro" id="IPR023210">
    <property type="entry name" value="NADP_OxRdtase_dom"/>
</dbReference>
<keyword evidence="1" id="KW-0560">Oxidoreductase</keyword>
<proteinExistence type="inferred from homology"/>
<dbReference type="CDD" id="cd19075">
    <property type="entry name" value="AKR_AKR7A1-5"/>
    <property type="match status" value="1"/>
</dbReference>
<evidence type="ECO:0000259" key="3">
    <source>
        <dbReference type="Pfam" id="PF00248"/>
    </source>
</evidence>
<evidence type="ECO:0000256" key="2">
    <source>
        <dbReference type="ARBA" id="ARBA00038157"/>
    </source>
</evidence>
<evidence type="ECO:0000313" key="5">
    <source>
        <dbReference type="Proteomes" id="UP000191408"/>
    </source>
</evidence>
<dbReference type="EMBL" id="MDYM01000011">
    <property type="protein sequence ID" value="OQD62877.1"/>
    <property type="molecule type" value="Genomic_DNA"/>
</dbReference>
<dbReference type="Proteomes" id="UP000191408">
    <property type="component" value="Unassembled WGS sequence"/>
</dbReference>
<dbReference type="Gene3D" id="3.20.20.100">
    <property type="entry name" value="NADP-dependent oxidoreductase domain"/>
    <property type="match status" value="1"/>
</dbReference>
<keyword evidence="5" id="KW-1185">Reference proteome</keyword>
<gene>
    <name evidence="4" type="ORF">PENPOL_c011G03783</name>
</gene>
<dbReference type="InterPro" id="IPR036812">
    <property type="entry name" value="NAD(P)_OxRdtase_dom_sf"/>
</dbReference>
<organism evidence="4 5">
    <name type="scientific">Penicillium polonicum</name>
    <dbReference type="NCBI Taxonomy" id="60169"/>
    <lineage>
        <taxon>Eukaryota</taxon>
        <taxon>Fungi</taxon>
        <taxon>Dikarya</taxon>
        <taxon>Ascomycota</taxon>
        <taxon>Pezizomycotina</taxon>
        <taxon>Eurotiomycetes</taxon>
        <taxon>Eurotiomycetidae</taxon>
        <taxon>Eurotiales</taxon>
        <taxon>Aspergillaceae</taxon>
        <taxon>Penicillium</taxon>
    </lineage>
</organism>
<dbReference type="PANTHER" id="PTHR43364:SF4">
    <property type="entry name" value="NAD(P)-LINKED OXIDOREDUCTASE SUPERFAMILY PROTEIN"/>
    <property type="match status" value="1"/>
</dbReference>